<proteinExistence type="predicted"/>
<dbReference type="InterPro" id="IPR038765">
    <property type="entry name" value="Papain-like_cys_pep_sf"/>
</dbReference>
<feature type="transmembrane region" description="Helical" evidence="1">
    <location>
        <begin position="44"/>
        <end position="66"/>
    </location>
</feature>
<dbReference type="PANTHER" id="PTHR33490:SF3">
    <property type="entry name" value="CONSERVED INTEGRAL MEMBRANE PROTEIN"/>
    <property type="match status" value="1"/>
</dbReference>
<evidence type="ECO:0000313" key="3">
    <source>
        <dbReference type="EMBL" id="AIQ14336.1"/>
    </source>
</evidence>
<dbReference type="PANTHER" id="PTHR33490">
    <property type="entry name" value="BLR5614 PROTEIN-RELATED"/>
    <property type="match status" value="1"/>
</dbReference>
<dbReference type="SMART" id="SM00460">
    <property type="entry name" value="TGc"/>
    <property type="match status" value="1"/>
</dbReference>
<feature type="transmembrane region" description="Helical" evidence="1">
    <location>
        <begin position="12"/>
        <end position="32"/>
    </location>
</feature>
<dbReference type="GO" id="GO:0008233">
    <property type="term" value="F:peptidase activity"/>
    <property type="evidence" value="ECO:0007669"/>
    <property type="project" value="UniProtKB-KW"/>
</dbReference>
<dbReference type="Proteomes" id="UP000029409">
    <property type="component" value="Chromosome"/>
</dbReference>
<organism evidence="3 4">
    <name type="scientific">Paenibacillus durus</name>
    <name type="common">Paenibacillus azotofixans</name>
    <dbReference type="NCBI Taxonomy" id="44251"/>
    <lineage>
        <taxon>Bacteria</taxon>
        <taxon>Bacillati</taxon>
        <taxon>Bacillota</taxon>
        <taxon>Bacilli</taxon>
        <taxon>Bacillales</taxon>
        <taxon>Paenibacillaceae</taxon>
        <taxon>Paenibacillus</taxon>
    </lineage>
</organism>
<sequence>MLNEWLQSLRDANIITIFLLLIVALSLIQGWVRGFSLSAGRLFGLLGSGILTIAALILAALTSAYFSPYVQTWAADTVAPKGELNQWQQIYYTAVSALAGLPLLRFLFLLMVSYSLIRIVLGLLALLLPIPRFRKSGGLWDRKISAASRLGGAGIGLCIGAVRCLLLIIALYVGTSLIPSSDAARYIEDSPIYRQSVESLIEPVTGTAVQDKLPVLTKAVAAEMNDILRRKYEIIDRDVSSDITVAAADIAGKAKSDEDKARLLYDWVGTRISYDYAKAENYEQNRVWKEQTPQDTFDTRLGVCIDYARLYAVMARSQGLDVRVVTGRGYDGRGGYGPHAWNEVYIPERKAWIPLDSTWAKSGDWFNPADFDSTHIKESVL</sequence>
<dbReference type="eggNOG" id="COG1305">
    <property type="taxonomic scope" value="Bacteria"/>
</dbReference>
<feature type="transmembrane region" description="Helical" evidence="1">
    <location>
        <begin position="150"/>
        <end position="173"/>
    </location>
</feature>
<dbReference type="Pfam" id="PF01841">
    <property type="entry name" value="Transglut_core"/>
    <property type="match status" value="1"/>
</dbReference>
<feature type="transmembrane region" description="Helical" evidence="1">
    <location>
        <begin position="106"/>
        <end position="130"/>
    </location>
</feature>
<protein>
    <submittedName>
        <fullName evidence="3">Cysteine protease</fullName>
    </submittedName>
</protein>
<keyword evidence="1" id="KW-0812">Transmembrane</keyword>
<evidence type="ECO:0000259" key="2">
    <source>
        <dbReference type="SMART" id="SM00460"/>
    </source>
</evidence>
<dbReference type="SUPFAM" id="SSF54001">
    <property type="entry name" value="Cysteine proteinases"/>
    <property type="match status" value="1"/>
</dbReference>
<keyword evidence="3" id="KW-0645">Protease</keyword>
<evidence type="ECO:0000256" key="1">
    <source>
        <dbReference type="SAM" id="Phobius"/>
    </source>
</evidence>
<dbReference type="InterPro" id="IPR002931">
    <property type="entry name" value="Transglutaminase-like"/>
</dbReference>
<dbReference type="AlphaFoldDB" id="A0A089HQQ4"/>
<keyword evidence="3" id="KW-0378">Hydrolase</keyword>
<name>A0A089HQQ4_PAEDU</name>
<dbReference type="RefSeq" id="WP_042208114.1">
    <property type="nucleotide sequence ID" value="NZ_CP009288.1"/>
</dbReference>
<keyword evidence="4" id="KW-1185">Reference proteome</keyword>
<dbReference type="OrthoDB" id="1817605at2"/>
<dbReference type="STRING" id="44251.PDUR_22340"/>
<feature type="domain" description="Transglutaminase-like" evidence="2">
    <location>
        <begin position="296"/>
        <end position="359"/>
    </location>
</feature>
<gene>
    <name evidence="3" type="ORF">PDUR_22340</name>
</gene>
<reference evidence="3 4" key="1">
    <citation type="submission" date="2014-08" db="EMBL/GenBank/DDBJ databases">
        <title>Comparative genomics of the Paenibacillus odorifer group.</title>
        <authorList>
            <person name="den Bakker H.C."/>
            <person name="Tsai Y.-C."/>
            <person name="Martin N."/>
            <person name="Korlach J."/>
            <person name="Wiedmann M."/>
        </authorList>
    </citation>
    <scope>NUCLEOTIDE SEQUENCE [LARGE SCALE GENOMIC DNA]</scope>
    <source>
        <strain evidence="3 4">DSM 1735</strain>
    </source>
</reference>
<dbReference type="EMBL" id="CP009288">
    <property type="protein sequence ID" value="AIQ14336.1"/>
    <property type="molecule type" value="Genomic_DNA"/>
</dbReference>
<dbReference type="Gene3D" id="3.10.620.30">
    <property type="match status" value="1"/>
</dbReference>
<accession>A0A089HQQ4</accession>
<dbReference type="GO" id="GO:0006508">
    <property type="term" value="P:proteolysis"/>
    <property type="evidence" value="ECO:0007669"/>
    <property type="project" value="UniProtKB-KW"/>
</dbReference>
<evidence type="ECO:0000313" key="4">
    <source>
        <dbReference type="Proteomes" id="UP000029409"/>
    </source>
</evidence>
<dbReference type="KEGG" id="pdu:PDUR_22340"/>
<keyword evidence="1" id="KW-0472">Membrane</keyword>
<keyword evidence="1" id="KW-1133">Transmembrane helix</keyword>